<dbReference type="GO" id="GO:0004838">
    <property type="term" value="F:L-tyrosine-2-oxoglutarate transaminase activity"/>
    <property type="evidence" value="ECO:0007669"/>
    <property type="project" value="TreeGrafter"/>
</dbReference>
<dbReference type="InterPro" id="IPR004838">
    <property type="entry name" value="NHTrfase_class1_PyrdxlP-BS"/>
</dbReference>
<evidence type="ECO:0000313" key="9">
    <source>
        <dbReference type="EMBL" id="KKO45584.1"/>
    </source>
</evidence>
<proteinExistence type="inferred from homology"/>
<dbReference type="GO" id="GO:0004069">
    <property type="term" value="F:L-aspartate:2-oxoglutarate aminotransferase activity"/>
    <property type="evidence" value="ECO:0007669"/>
    <property type="project" value="TreeGrafter"/>
</dbReference>
<dbReference type="GO" id="GO:0005829">
    <property type="term" value="C:cytosol"/>
    <property type="evidence" value="ECO:0007669"/>
    <property type="project" value="TreeGrafter"/>
</dbReference>
<dbReference type="PROSITE" id="PS00105">
    <property type="entry name" value="AA_TRANSFER_CLASS_1"/>
    <property type="match status" value="1"/>
</dbReference>
<comment type="subunit">
    <text evidence="3">Homodimer.</text>
</comment>
<dbReference type="GO" id="GO:0030170">
    <property type="term" value="F:pyridoxal phosphate binding"/>
    <property type="evidence" value="ECO:0007669"/>
    <property type="project" value="InterPro"/>
</dbReference>
<dbReference type="SUPFAM" id="SSF53383">
    <property type="entry name" value="PLP-dependent transferases"/>
    <property type="match status" value="1"/>
</dbReference>
<evidence type="ECO:0000256" key="1">
    <source>
        <dbReference type="ARBA" id="ARBA00001933"/>
    </source>
</evidence>
<organism evidence="9 10">
    <name type="scientific">Arsukibacterium ikkense</name>
    <dbReference type="NCBI Taxonomy" id="336831"/>
    <lineage>
        <taxon>Bacteria</taxon>
        <taxon>Pseudomonadati</taxon>
        <taxon>Pseudomonadota</taxon>
        <taxon>Gammaproteobacteria</taxon>
        <taxon>Chromatiales</taxon>
        <taxon>Chromatiaceae</taxon>
        <taxon>Arsukibacterium</taxon>
    </lineage>
</organism>
<reference evidence="9 10" key="1">
    <citation type="submission" date="2015-03" db="EMBL/GenBank/DDBJ databases">
        <title>Draft genome sequences of two protease-producing strains of Arsukibacterium isolated from two cold and alkaline environments.</title>
        <authorList>
            <person name="Lylloff J.E."/>
            <person name="Skov L.B."/>
            <person name="Jepsen M."/>
            <person name="Hallin P.F."/>
            <person name="Sorensen S.J."/>
            <person name="Stougaard P."/>
            <person name="Glaring M.A."/>
        </authorList>
    </citation>
    <scope>NUCLEOTIDE SEQUENCE [LARGE SCALE GENOMIC DNA]</scope>
    <source>
        <strain evidence="9 10">GCM72</strain>
    </source>
</reference>
<evidence type="ECO:0000256" key="7">
    <source>
        <dbReference type="RuleBase" id="RU000481"/>
    </source>
</evidence>
<comment type="similarity">
    <text evidence="2 7">Belongs to the class-I pyridoxal-phosphate-dependent aminotransferase family.</text>
</comment>
<dbReference type="Gene3D" id="3.90.1150.10">
    <property type="entry name" value="Aspartate Aminotransferase, domain 1"/>
    <property type="match status" value="1"/>
</dbReference>
<dbReference type="EMBL" id="LAHO01000008">
    <property type="protein sequence ID" value="KKO45584.1"/>
    <property type="molecule type" value="Genomic_DNA"/>
</dbReference>
<dbReference type="InterPro" id="IPR000796">
    <property type="entry name" value="Asp_trans"/>
</dbReference>
<evidence type="ECO:0000259" key="8">
    <source>
        <dbReference type="Pfam" id="PF00155"/>
    </source>
</evidence>
<dbReference type="OrthoDB" id="9766445at2"/>
<dbReference type="PATRIC" id="fig|336831.14.peg.174"/>
<dbReference type="GO" id="GO:0033585">
    <property type="term" value="P:L-phenylalanine biosynthetic process from chorismate via phenylpyruvate"/>
    <property type="evidence" value="ECO:0007669"/>
    <property type="project" value="TreeGrafter"/>
</dbReference>
<evidence type="ECO:0000256" key="2">
    <source>
        <dbReference type="ARBA" id="ARBA00007441"/>
    </source>
</evidence>
<evidence type="ECO:0000256" key="5">
    <source>
        <dbReference type="ARBA" id="ARBA00022679"/>
    </source>
</evidence>
<dbReference type="EC" id="2.6.1.-" evidence="7"/>
<comment type="caution">
    <text evidence="9">The sequence shown here is derived from an EMBL/GenBank/DDBJ whole genome shotgun (WGS) entry which is preliminary data.</text>
</comment>
<keyword evidence="6" id="KW-0663">Pyridoxal phosphate</keyword>
<keyword evidence="10" id="KW-1185">Reference proteome</keyword>
<keyword evidence="5 7" id="KW-0808">Transferase</keyword>
<dbReference type="PRINTS" id="PR00799">
    <property type="entry name" value="TRANSAMINASE"/>
</dbReference>
<sequence length="398" mass="43752">MFSQLQTVATDPILGLMAEYKADPNPNKVDLGVGVYKDEQGHTAVLKCVKEAEALRLKQEDSKTYIGMAGDLSFNAHIEKLAFGPAHQVLLANRVTTAHTPGGTGALRVAAEFIKRANPNATIWVTTPTWANHISLFQAAGLKVKEYAYYDYDSKGLQTEQMFADLNTIPAGDVVLVHACCHNPSGMDLNFEQWQRFTAIAKERGFTPLVDMAYQGFGSGLDEDAAGLRYLADNVPELLLCSSCSKNFGLYRERIGAVSIVAEDSKVAEIARVNLLSVVRSIYSMPPAHGAIIVSHILDSQELTALWHQELAEMRNRINDYRQLIIDKLAAEGVSQDFSFITRQHGMFSFLGINKAQIDRLKAEFSIYMVGSSRVSIAGLNHSNIDYFAKSVATVLKG</sequence>
<accession>A0A0M2V5A8</accession>
<dbReference type="AlphaFoldDB" id="A0A0M2V5A8"/>
<name>A0A0M2V5A8_9GAMM</name>
<dbReference type="STRING" id="336831.WG68_09360"/>
<keyword evidence="4 7" id="KW-0032">Aminotransferase</keyword>
<feature type="domain" description="Aminotransferase class I/classII large" evidence="8">
    <location>
        <begin position="27"/>
        <end position="391"/>
    </location>
</feature>
<dbReference type="InterPro" id="IPR004839">
    <property type="entry name" value="Aminotransferase_I/II_large"/>
</dbReference>
<gene>
    <name evidence="9" type="ORF">WG68_09360</name>
</gene>
<dbReference type="InterPro" id="IPR015422">
    <property type="entry name" value="PyrdxlP-dep_Trfase_small"/>
</dbReference>
<evidence type="ECO:0000313" key="10">
    <source>
        <dbReference type="Proteomes" id="UP000034228"/>
    </source>
</evidence>
<dbReference type="Gene3D" id="3.40.640.10">
    <property type="entry name" value="Type I PLP-dependent aspartate aminotransferase-like (Major domain)"/>
    <property type="match status" value="1"/>
</dbReference>
<dbReference type="GO" id="GO:0042802">
    <property type="term" value="F:identical protein binding"/>
    <property type="evidence" value="ECO:0007669"/>
    <property type="project" value="TreeGrafter"/>
</dbReference>
<dbReference type="InterPro" id="IPR015424">
    <property type="entry name" value="PyrdxlP-dep_Trfase"/>
</dbReference>
<dbReference type="Pfam" id="PF00155">
    <property type="entry name" value="Aminotran_1_2"/>
    <property type="match status" value="1"/>
</dbReference>
<dbReference type="PANTHER" id="PTHR11879">
    <property type="entry name" value="ASPARTATE AMINOTRANSFERASE"/>
    <property type="match status" value="1"/>
</dbReference>
<protein>
    <recommendedName>
        <fullName evidence="7">Aminotransferase</fullName>
        <ecNumber evidence="7">2.6.1.-</ecNumber>
    </recommendedName>
</protein>
<comment type="cofactor">
    <cofactor evidence="1 7">
        <name>pyridoxal 5'-phosphate</name>
        <dbReference type="ChEBI" id="CHEBI:597326"/>
    </cofactor>
</comment>
<dbReference type="NCBIfam" id="NF006719">
    <property type="entry name" value="PRK09257.1"/>
    <property type="match status" value="1"/>
</dbReference>
<evidence type="ECO:0000256" key="6">
    <source>
        <dbReference type="ARBA" id="ARBA00022898"/>
    </source>
</evidence>
<evidence type="ECO:0000256" key="3">
    <source>
        <dbReference type="ARBA" id="ARBA00011738"/>
    </source>
</evidence>
<dbReference type="RefSeq" id="WP_046557429.1">
    <property type="nucleotide sequence ID" value="NZ_LAHO01000008.1"/>
</dbReference>
<evidence type="ECO:0000256" key="4">
    <source>
        <dbReference type="ARBA" id="ARBA00022576"/>
    </source>
</evidence>
<dbReference type="CDD" id="cd00609">
    <property type="entry name" value="AAT_like"/>
    <property type="match status" value="1"/>
</dbReference>
<dbReference type="PANTHER" id="PTHR11879:SF22">
    <property type="entry name" value="ASPARTATE AMINOTRANSFERASE, MITOCHONDRIAL"/>
    <property type="match status" value="1"/>
</dbReference>
<dbReference type="FunFam" id="3.40.640.10:FF:000066">
    <property type="entry name" value="Aspartate aminotransferase"/>
    <property type="match status" value="1"/>
</dbReference>
<dbReference type="Proteomes" id="UP000034228">
    <property type="component" value="Unassembled WGS sequence"/>
</dbReference>
<dbReference type="InterPro" id="IPR015421">
    <property type="entry name" value="PyrdxlP-dep_Trfase_major"/>
</dbReference>